<proteinExistence type="predicted"/>
<protein>
    <submittedName>
        <fullName evidence="1">Uncharacterized protein</fullName>
    </submittedName>
</protein>
<accession>A0A974HAA1</accession>
<evidence type="ECO:0000313" key="2">
    <source>
        <dbReference type="Proteomes" id="UP000694892"/>
    </source>
</evidence>
<organism evidence="1 2">
    <name type="scientific">Xenopus laevis</name>
    <name type="common">African clawed frog</name>
    <dbReference type="NCBI Taxonomy" id="8355"/>
    <lineage>
        <taxon>Eukaryota</taxon>
        <taxon>Metazoa</taxon>
        <taxon>Chordata</taxon>
        <taxon>Craniata</taxon>
        <taxon>Vertebrata</taxon>
        <taxon>Euteleostomi</taxon>
        <taxon>Amphibia</taxon>
        <taxon>Batrachia</taxon>
        <taxon>Anura</taxon>
        <taxon>Pipoidea</taxon>
        <taxon>Pipidae</taxon>
        <taxon>Xenopodinae</taxon>
        <taxon>Xenopus</taxon>
        <taxon>Xenopus</taxon>
    </lineage>
</organism>
<dbReference type="EMBL" id="CM004479">
    <property type="protein sequence ID" value="OCT70385.1"/>
    <property type="molecule type" value="Genomic_DNA"/>
</dbReference>
<reference evidence="2" key="1">
    <citation type="journal article" date="2016" name="Nature">
        <title>Genome evolution in the allotetraploid frog Xenopus laevis.</title>
        <authorList>
            <person name="Session A.M."/>
            <person name="Uno Y."/>
            <person name="Kwon T."/>
            <person name="Chapman J.A."/>
            <person name="Toyoda A."/>
            <person name="Takahashi S."/>
            <person name="Fukui A."/>
            <person name="Hikosaka A."/>
            <person name="Suzuki A."/>
            <person name="Kondo M."/>
            <person name="van Heeringen S.J."/>
            <person name="Quigley I."/>
            <person name="Heinz S."/>
            <person name="Ogino H."/>
            <person name="Ochi H."/>
            <person name="Hellsten U."/>
            <person name="Lyons J.B."/>
            <person name="Simakov O."/>
            <person name="Putnam N."/>
            <person name="Stites J."/>
            <person name="Kuroki Y."/>
            <person name="Tanaka T."/>
            <person name="Michiue T."/>
            <person name="Watanabe M."/>
            <person name="Bogdanovic O."/>
            <person name="Lister R."/>
            <person name="Georgiou G."/>
            <person name="Paranjpe S.S."/>
            <person name="van Kruijsbergen I."/>
            <person name="Shu S."/>
            <person name="Carlson J."/>
            <person name="Kinoshita T."/>
            <person name="Ohta Y."/>
            <person name="Mawaribuchi S."/>
            <person name="Jenkins J."/>
            <person name="Grimwood J."/>
            <person name="Schmutz J."/>
            <person name="Mitros T."/>
            <person name="Mozaffari S.V."/>
            <person name="Suzuki Y."/>
            <person name="Haramoto Y."/>
            <person name="Yamamoto T.S."/>
            <person name="Takagi C."/>
            <person name="Heald R."/>
            <person name="Miller K."/>
            <person name="Haudenschild C."/>
            <person name="Kitzman J."/>
            <person name="Nakayama T."/>
            <person name="Izutsu Y."/>
            <person name="Robert J."/>
            <person name="Fortriede J."/>
            <person name="Burns K."/>
            <person name="Lotay V."/>
            <person name="Karimi K."/>
            <person name="Yasuoka Y."/>
            <person name="Dichmann D.S."/>
            <person name="Flajnik M.F."/>
            <person name="Houston D.W."/>
            <person name="Shendure J."/>
            <person name="DuPasquier L."/>
            <person name="Vize P.D."/>
            <person name="Zorn A.M."/>
            <person name="Ito M."/>
            <person name="Marcotte E.M."/>
            <person name="Wallingford J.B."/>
            <person name="Ito Y."/>
            <person name="Asashima M."/>
            <person name="Ueno N."/>
            <person name="Matsuda Y."/>
            <person name="Veenstra G.J."/>
            <person name="Fujiyama A."/>
            <person name="Harland R.M."/>
            <person name="Taira M."/>
            <person name="Rokhsar D.S."/>
        </authorList>
    </citation>
    <scope>NUCLEOTIDE SEQUENCE [LARGE SCALE GENOMIC DNA]</scope>
    <source>
        <strain evidence="2">J</strain>
    </source>
</reference>
<dbReference type="AlphaFoldDB" id="A0A974HAA1"/>
<feature type="non-terminal residue" evidence="1">
    <location>
        <position position="67"/>
    </location>
</feature>
<name>A0A974HAA1_XENLA</name>
<sequence>MLTINLLVAGDKIKCLRAVLCTLSTSQLNRIGKLQTSSMDEILTFHPPPQNINTVWSATKVWLHHSF</sequence>
<gene>
    <name evidence="1" type="ORF">XELAEV_18037303mg</name>
</gene>
<dbReference type="Proteomes" id="UP000694892">
    <property type="component" value="Chromosome 7S"/>
</dbReference>
<evidence type="ECO:0000313" key="1">
    <source>
        <dbReference type="EMBL" id="OCT70385.1"/>
    </source>
</evidence>